<proteinExistence type="predicted"/>
<evidence type="ECO:0000259" key="2">
    <source>
        <dbReference type="PROSITE" id="PS50003"/>
    </source>
</evidence>
<reference evidence="3" key="1">
    <citation type="submission" date="2014-02" db="EMBL/GenBank/DDBJ databases">
        <authorList>
            <person name="Genoscope - CEA"/>
        </authorList>
    </citation>
    <scope>NUCLEOTIDE SEQUENCE</scope>
    <source>
        <strain evidence="3">LS3</strain>
    </source>
</reference>
<feature type="region of interest" description="Disordered" evidence="1">
    <location>
        <begin position="191"/>
        <end position="252"/>
    </location>
</feature>
<evidence type="ECO:0000313" key="3">
    <source>
        <dbReference type="EMBL" id="CDP35983.1"/>
    </source>
</evidence>
<dbReference type="FunFam" id="2.30.29.30:FF:000286">
    <property type="entry name" value="PH-protein kinase domain containing protein"/>
    <property type="match status" value="1"/>
</dbReference>
<feature type="compositionally biased region" description="Polar residues" evidence="1">
    <location>
        <begin position="209"/>
        <end position="246"/>
    </location>
</feature>
<feature type="domain" description="PH" evidence="2">
    <location>
        <begin position="253"/>
        <end position="351"/>
    </location>
</feature>
<name>A0A060T4U3_BLAAD</name>
<organism evidence="3">
    <name type="scientific">Blastobotrys adeninivorans</name>
    <name type="common">Yeast</name>
    <name type="synonym">Arxula adeninivorans</name>
    <dbReference type="NCBI Taxonomy" id="409370"/>
    <lineage>
        <taxon>Eukaryota</taxon>
        <taxon>Fungi</taxon>
        <taxon>Dikarya</taxon>
        <taxon>Ascomycota</taxon>
        <taxon>Saccharomycotina</taxon>
        <taxon>Dipodascomycetes</taxon>
        <taxon>Dipodascales</taxon>
        <taxon>Trichomonascaceae</taxon>
        <taxon>Blastobotrys</taxon>
    </lineage>
</organism>
<dbReference type="PhylomeDB" id="A0A060T4U3"/>
<feature type="domain" description="PH" evidence="2">
    <location>
        <begin position="65"/>
        <end position="160"/>
    </location>
</feature>
<gene>
    <name evidence="3" type="ORF">GNLVRS02_ARAD1B02618g</name>
</gene>
<dbReference type="SUPFAM" id="SSF50729">
    <property type="entry name" value="PH domain-like"/>
    <property type="match status" value="2"/>
</dbReference>
<accession>A0A060T4U3</accession>
<dbReference type="AlphaFoldDB" id="A0A060T4U3"/>
<dbReference type="PANTHER" id="PTHR14336">
    <property type="entry name" value="TANDEM PH DOMAIN CONTAINING PROTEIN"/>
    <property type="match status" value="1"/>
</dbReference>
<reference evidence="3" key="2">
    <citation type="submission" date="2014-06" db="EMBL/GenBank/DDBJ databases">
        <title>The complete genome of Blastobotrys (Arxula) adeninivorans LS3 - a yeast of biotechnological interest.</title>
        <authorList>
            <person name="Kunze G."/>
            <person name="Gaillardin C."/>
            <person name="Czernicka M."/>
            <person name="Durrens P."/>
            <person name="Martin T."/>
            <person name="Boer E."/>
            <person name="Gabaldon T."/>
            <person name="Cruz J."/>
            <person name="Talla E."/>
            <person name="Marck C."/>
            <person name="Goffeau A."/>
            <person name="Barbe V."/>
            <person name="Baret P."/>
            <person name="Baronian K."/>
            <person name="Beier S."/>
            <person name="Bleykasten C."/>
            <person name="Bode R."/>
            <person name="Casaregola S."/>
            <person name="Despons L."/>
            <person name="Fairhead C."/>
            <person name="Giersberg M."/>
            <person name="Gierski P."/>
            <person name="Hahnel U."/>
            <person name="Hartmann A."/>
            <person name="Jankowska D."/>
            <person name="Jubin C."/>
            <person name="Jung P."/>
            <person name="Lafontaine I."/>
            <person name="Leh-Louis V."/>
            <person name="Lemaire M."/>
            <person name="Marcet-Houben M."/>
            <person name="Mascher M."/>
            <person name="Morel G."/>
            <person name="Richard G.-F."/>
            <person name="Riechen J."/>
            <person name="Sacerdot C."/>
            <person name="Sarkar A."/>
            <person name="Savel G."/>
            <person name="Schacherer J."/>
            <person name="Sherman D."/>
            <person name="Straub M.-L."/>
            <person name="Stein N."/>
            <person name="Thierry A."/>
            <person name="Trautwein-Schult A."/>
            <person name="Westhof E."/>
            <person name="Worch S."/>
            <person name="Dujon B."/>
            <person name="Souciet J.-L."/>
            <person name="Wincker P."/>
            <person name="Scholz U."/>
            <person name="Neuveglise N."/>
        </authorList>
    </citation>
    <scope>NUCLEOTIDE SEQUENCE</scope>
    <source>
        <strain evidence="3">LS3</strain>
    </source>
</reference>
<evidence type="ECO:0000256" key="1">
    <source>
        <dbReference type="SAM" id="MobiDB-lite"/>
    </source>
</evidence>
<dbReference type="Gene3D" id="2.30.29.30">
    <property type="entry name" value="Pleckstrin-homology domain (PH domain)/Phosphotyrosine-binding domain (PTB)"/>
    <property type="match status" value="2"/>
</dbReference>
<dbReference type="InterPro" id="IPR011993">
    <property type="entry name" value="PH-like_dom_sf"/>
</dbReference>
<dbReference type="InterPro" id="IPR001849">
    <property type="entry name" value="PH_domain"/>
</dbReference>
<dbReference type="InterPro" id="IPR051707">
    <property type="entry name" value="PI-Interact_SigTrans_Reg"/>
</dbReference>
<dbReference type="SMART" id="SM00233">
    <property type="entry name" value="PH"/>
    <property type="match status" value="2"/>
</dbReference>
<sequence>MSAPVAVPGASQQGRGDEGPVKGGAEYAVASSKHHGVLYSSPPDTDHEGGGLSEADTIDVNCIGRIIKSGWLQKRSKTTKSWSKRWCVLRDHQFVYYKDEQEYKVLGIVPTADIMSVAMIPDLQKPNRFALFATSGNVHLKAENEADAQQWIDTIRTTASKAAEDIMSSSFRRISILEHPRGDIASHFQKMGQSKAPEGHTGPPPASSFGPSTEKSKATPSLPSSQPDQAQQRGIESQDQGQQDENGLQHDEKIVRTGYVVRKRHRHYAKWTRQWMVLTTRRVLFYKSDKSKDPVKDIELANVIDTTELDGLSPSKPFCMQIITAEKRIRLSVSTEGDLTQWLASFKAFIKPPAH</sequence>
<feature type="region of interest" description="Disordered" evidence="1">
    <location>
        <begin position="1"/>
        <end position="26"/>
    </location>
</feature>
<dbReference type="EMBL" id="HG937692">
    <property type="protein sequence ID" value="CDP35983.1"/>
    <property type="molecule type" value="Genomic_DNA"/>
</dbReference>
<dbReference type="Pfam" id="PF00169">
    <property type="entry name" value="PH"/>
    <property type="match status" value="2"/>
</dbReference>
<protein>
    <submittedName>
        <fullName evidence="3">ARAD1B02618p</fullName>
    </submittedName>
</protein>
<dbReference type="PROSITE" id="PS50003">
    <property type="entry name" value="PH_DOMAIN"/>
    <property type="match status" value="2"/>
</dbReference>